<proteinExistence type="predicted"/>
<sequence>MPHCEIALPLYKWRLDKCLHFIKFKSKKLSTTMDVVNKLSAIAAEIGQLQNEIQEHRRLLKFFLRSVRTIDPWLWTTYKSLLTGSSY</sequence>
<evidence type="ECO:0000313" key="1">
    <source>
        <dbReference type="EMBL" id="TYG53583.1"/>
    </source>
</evidence>
<dbReference type="EMBL" id="CM017709">
    <property type="protein sequence ID" value="TYG53583.1"/>
    <property type="molecule type" value="Genomic_DNA"/>
</dbReference>
<dbReference type="Proteomes" id="UP000323506">
    <property type="component" value="Chromosome D09"/>
</dbReference>
<dbReference type="PANTHER" id="PTHR36344">
    <property type="entry name" value="RX N-TERMINAL DOMAIN-CONTAINING PROTEIN"/>
    <property type="match status" value="1"/>
</dbReference>
<reference evidence="1 2" key="1">
    <citation type="submission" date="2019-06" db="EMBL/GenBank/DDBJ databases">
        <title>WGS assembly of Gossypium darwinii.</title>
        <authorList>
            <person name="Chen Z.J."/>
            <person name="Sreedasyam A."/>
            <person name="Ando A."/>
            <person name="Song Q."/>
            <person name="De L."/>
            <person name="Hulse-Kemp A."/>
            <person name="Ding M."/>
            <person name="Ye W."/>
            <person name="Kirkbride R."/>
            <person name="Jenkins J."/>
            <person name="Plott C."/>
            <person name="Lovell J."/>
            <person name="Lin Y.-M."/>
            <person name="Vaughn R."/>
            <person name="Liu B."/>
            <person name="Li W."/>
            <person name="Simpson S."/>
            <person name="Scheffler B."/>
            <person name="Saski C."/>
            <person name="Grover C."/>
            <person name="Hu G."/>
            <person name="Conover J."/>
            <person name="Carlson J."/>
            <person name="Shu S."/>
            <person name="Boston L."/>
            <person name="Williams M."/>
            <person name="Peterson D."/>
            <person name="Mcgee K."/>
            <person name="Jones D."/>
            <person name="Wendel J."/>
            <person name="Stelly D."/>
            <person name="Grimwood J."/>
            <person name="Schmutz J."/>
        </authorList>
    </citation>
    <scope>NUCLEOTIDE SEQUENCE [LARGE SCALE GENOMIC DNA]</scope>
    <source>
        <strain evidence="1">1808015.09</strain>
    </source>
</reference>
<gene>
    <name evidence="1" type="ORF">ES288_D09G120900v1</name>
</gene>
<dbReference type="PANTHER" id="PTHR36344:SF2">
    <property type="entry name" value="INTEGRASE CORE DOMAIN CONTAINING PROTEIN"/>
    <property type="match status" value="1"/>
</dbReference>
<keyword evidence="2" id="KW-1185">Reference proteome</keyword>
<organism evidence="1 2">
    <name type="scientific">Gossypium darwinii</name>
    <name type="common">Darwin's cotton</name>
    <name type="synonym">Gossypium barbadense var. darwinii</name>
    <dbReference type="NCBI Taxonomy" id="34276"/>
    <lineage>
        <taxon>Eukaryota</taxon>
        <taxon>Viridiplantae</taxon>
        <taxon>Streptophyta</taxon>
        <taxon>Embryophyta</taxon>
        <taxon>Tracheophyta</taxon>
        <taxon>Spermatophyta</taxon>
        <taxon>Magnoliopsida</taxon>
        <taxon>eudicotyledons</taxon>
        <taxon>Gunneridae</taxon>
        <taxon>Pentapetalae</taxon>
        <taxon>rosids</taxon>
        <taxon>malvids</taxon>
        <taxon>Malvales</taxon>
        <taxon>Malvaceae</taxon>
        <taxon>Malvoideae</taxon>
        <taxon>Gossypium</taxon>
    </lineage>
</organism>
<dbReference type="AlphaFoldDB" id="A0A5D2BBV1"/>
<accession>A0A5D2BBV1</accession>
<protein>
    <submittedName>
        <fullName evidence="1">Uncharacterized protein</fullName>
    </submittedName>
</protein>
<name>A0A5D2BBV1_GOSDA</name>
<evidence type="ECO:0000313" key="2">
    <source>
        <dbReference type="Proteomes" id="UP000323506"/>
    </source>
</evidence>